<accession>A0A0F8VS67</accession>
<dbReference type="EMBL" id="LAZR01069699">
    <property type="protein sequence ID" value="KKK47198.1"/>
    <property type="molecule type" value="Genomic_DNA"/>
</dbReference>
<protein>
    <submittedName>
        <fullName evidence="1">Uncharacterized protein</fullName>
    </submittedName>
</protein>
<name>A0A0F8VS67_9ZZZZ</name>
<proteinExistence type="predicted"/>
<sequence length="24" mass="2851">MKRWKIVTLLTICQFLLFASYAFG</sequence>
<organism evidence="1">
    <name type="scientific">marine sediment metagenome</name>
    <dbReference type="NCBI Taxonomy" id="412755"/>
    <lineage>
        <taxon>unclassified sequences</taxon>
        <taxon>metagenomes</taxon>
        <taxon>ecological metagenomes</taxon>
    </lineage>
</organism>
<reference evidence="1" key="1">
    <citation type="journal article" date="2015" name="Nature">
        <title>Complex archaea that bridge the gap between prokaryotes and eukaryotes.</title>
        <authorList>
            <person name="Spang A."/>
            <person name="Saw J.H."/>
            <person name="Jorgensen S.L."/>
            <person name="Zaremba-Niedzwiedzka K."/>
            <person name="Martijn J."/>
            <person name="Lind A.E."/>
            <person name="van Eijk R."/>
            <person name="Schleper C."/>
            <person name="Guy L."/>
            <person name="Ettema T.J."/>
        </authorList>
    </citation>
    <scope>NUCLEOTIDE SEQUENCE</scope>
</reference>
<feature type="non-terminal residue" evidence="1">
    <location>
        <position position="24"/>
    </location>
</feature>
<gene>
    <name evidence="1" type="ORF">LCGC14_3157630</name>
</gene>
<comment type="caution">
    <text evidence="1">The sequence shown here is derived from an EMBL/GenBank/DDBJ whole genome shotgun (WGS) entry which is preliminary data.</text>
</comment>
<evidence type="ECO:0000313" key="1">
    <source>
        <dbReference type="EMBL" id="KKK47198.1"/>
    </source>
</evidence>
<dbReference type="AlphaFoldDB" id="A0A0F8VS67"/>